<comment type="caution">
    <text evidence="2">The sequence shown here is derived from an EMBL/GenBank/DDBJ whole genome shotgun (WGS) entry which is preliminary data.</text>
</comment>
<reference evidence="2 3" key="1">
    <citation type="journal article" date="2023" name="BMC Biol.">
        <title>The compact genome of the sponge Oopsacas minuta (Hexactinellida) is lacking key metazoan core genes.</title>
        <authorList>
            <person name="Santini S."/>
            <person name="Schenkelaars Q."/>
            <person name="Jourda C."/>
            <person name="Duchesne M."/>
            <person name="Belahbib H."/>
            <person name="Rocher C."/>
            <person name="Selva M."/>
            <person name="Riesgo A."/>
            <person name="Vervoort M."/>
            <person name="Leys S.P."/>
            <person name="Kodjabachian L."/>
            <person name="Le Bivic A."/>
            <person name="Borchiellini C."/>
            <person name="Claverie J.M."/>
            <person name="Renard E."/>
        </authorList>
    </citation>
    <scope>NUCLEOTIDE SEQUENCE [LARGE SCALE GENOMIC DNA]</scope>
    <source>
        <strain evidence="2">SPO-2</strain>
    </source>
</reference>
<proteinExistence type="predicted"/>
<dbReference type="InterPro" id="IPR051564">
    <property type="entry name" value="LRR_receptor-like_kinase"/>
</dbReference>
<accession>A0AAV7K622</accession>
<evidence type="ECO:0000313" key="3">
    <source>
        <dbReference type="Proteomes" id="UP001165289"/>
    </source>
</evidence>
<dbReference type="GO" id="GO:0004672">
    <property type="term" value="F:protein kinase activity"/>
    <property type="evidence" value="ECO:0007669"/>
    <property type="project" value="InterPro"/>
</dbReference>
<evidence type="ECO:0000313" key="2">
    <source>
        <dbReference type="EMBL" id="KAI6655841.1"/>
    </source>
</evidence>
<dbReference type="Pfam" id="PF00069">
    <property type="entry name" value="Pkinase"/>
    <property type="match status" value="1"/>
</dbReference>
<dbReference type="EMBL" id="JAKMXF010000169">
    <property type="protein sequence ID" value="KAI6655841.1"/>
    <property type="molecule type" value="Genomic_DNA"/>
</dbReference>
<feature type="domain" description="Protein kinase" evidence="1">
    <location>
        <begin position="1"/>
        <end position="127"/>
    </location>
</feature>
<dbReference type="InterPro" id="IPR000719">
    <property type="entry name" value="Prot_kinase_dom"/>
</dbReference>
<dbReference type="GO" id="GO:0005524">
    <property type="term" value="F:ATP binding"/>
    <property type="evidence" value="ECO:0007669"/>
    <property type="project" value="InterPro"/>
</dbReference>
<dbReference type="SUPFAM" id="SSF56112">
    <property type="entry name" value="Protein kinase-like (PK-like)"/>
    <property type="match status" value="1"/>
</dbReference>
<keyword evidence="3" id="KW-1185">Reference proteome</keyword>
<dbReference type="InterPro" id="IPR011009">
    <property type="entry name" value="Kinase-like_dom_sf"/>
</dbReference>
<feature type="non-terminal residue" evidence="2">
    <location>
        <position position="127"/>
    </location>
</feature>
<dbReference type="Gene3D" id="1.10.510.10">
    <property type="entry name" value="Transferase(Phosphotransferase) domain 1"/>
    <property type="match status" value="1"/>
</dbReference>
<dbReference type="PROSITE" id="PS50011">
    <property type="entry name" value="PROTEIN_KINASE_DOM"/>
    <property type="match status" value="1"/>
</dbReference>
<name>A0AAV7K622_9METZ</name>
<dbReference type="AlphaFoldDB" id="A0AAV7K622"/>
<dbReference type="PANTHER" id="PTHR48055:SF46">
    <property type="entry name" value="LEUCINE-RICH REPEAT SERINE_THREONINE-PROTEIN KINASE 1"/>
    <property type="match status" value="1"/>
</dbReference>
<dbReference type="PANTHER" id="PTHR48055">
    <property type="entry name" value="LEUCINE-RICH REPEAT RECEPTOR PROTEIN KINASE EMS1"/>
    <property type="match status" value="1"/>
</dbReference>
<protein>
    <submittedName>
        <fullName evidence="2">IRAK4-like protein</fullName>
    </submittedName>
</protein>
<organism evidence="2 3">
    <name type="scientific">Oopsacas minuta</name>
    <dbReference type="NCBI Taxonomy" id="111878"/>
    <lineage>
        <taxon>Eukaryota</taxon>
        <taxon>Metazoa</taxon>
        <taxon>Porifera</taxon>
        <taxon>Hexactinellida</taxon>
        <taxon>Hexasterophora</taxon>
        <taxon>Lyssacinosida</taxon>
        <taxon>Leucopsacidae</taxon>
        <taxon>Oopsacas</taxon>
    </lineage>
</organism>
<gene>
    <name evidence="2" type="ORF">LOD99_11359</name>
</gene>
<evidence type="ECO:0000259" key="1">
    <source>
        <dbReference type="PROSITE" id="PS50011"/>
    </source>
</evidence>
<sequence>MQAKVGDFGLARQTDINIENKTGTILGTSGYIPPEYYSGEISTKTDVYAFGVVVLEVLTGLPSFDGRCDSKELVSRMRQTINTNHREMLRWVDKNSGDWPSAAYFDMSTIAWDSLEKSPNFRPDMDK</sequence>
<dbReference type="Proteomes" id="UP001165289">
    <property type="component" value="Unassembled WGS sequence"/>
</dbReference>